<name>A0A8T0SNM2_PANVG</name>
<keyword evidence="3" id="KW-0862">Zinc</keyword>
<dbReference type="InterPro" id="IPR006564">
    <property type="entry name" value="Znf_PMZ"/>
</dbReference>
<dbReference type="AlphaFoldDB" id="A0A8T0SNM2"/>
<dbReference type="InterPro" id="IPR018289">
    <property type="entry name" value="MULE_transposase_dom"/>
</dbReference>
<feature type="region of interest" description="Disordered" evidence="5">
    <location>
        <begin position="603"/>
        <end position="631"/>
    </location>
</feature>
<dbReference type="GO" id="GO:0008270">
    <property type="term" value="F:zinc ion binding"/>
    <property type="evidence" value="ECO:0007669"/>
    <property type="project" value="UniProtKB-KW"/>
</dbReference>
<accession>A0A8T0SNM2</accession>
<reference evidence="7" key="1">
    <citation type="submission" date="2020-05" db="EMBL/GenBank/DDBJ databases">
        <title>WGS assembly of Panicum virgatum.</title>
        <authorList>
            <person name="Lovell J.T."/>
            <person name="Jenkins J."/>
            <person name="Shu S."/>
            <person name="Juenger T.E."/>
            <person name="Schmutz J."/>
        </authorList>
    </citation>
    <scope>NUCLEOTIDE SEQUENCE</scope>
    <source>
        <strain evidence="7">AP13</strain>
    </source>
</reference>
<dbReference type="InterPro" id="IPR004330">
    <property type="entry name" value="FAR1_DNA_bnd_dom"/>
</dbReference>
<evidence type="ECO:0000256" key="1">
    <source>
        <dbReference type="ARBA" id="ARBA00022723"/>
    </source>
</evidence>
<evidence type="ECO:0000313" key="7">
    <source>
        <dbReference type="EMBL" id="KAG2597956.1"/>
    </source>
</evidence>
<keyword evidence="2 4" id="KW-0863">Zinc-finger</keyword>
<dbReference type="PANTHER" id="PTHR47718">
    <property type="entry name" value="OS01G0519700 PROTEIN"/>
    <property type="match status" value="1"/>
</dbReference>
<organism evidence="7 8">
    <name type="scientific">Panicum virgatum</name>
    <name type="common">Blackwell switchgrass</name>
    <dbReference type="NCBI Taxonomy" id="38727"/>
    <lineage>
        <taxon>Eukaryota</taxon>
        <taxon>Viridiplantae</taxon>
        <taxon>Streptophyta</taxon>
        <taxon>Embryophyta</taxon>
        <taxon>Tracheophyta</taxon>
        <taxon>Spermatophyta</taxon>
        <taxon>Magnoliopsida</taxon>
        <taxon>Liliopsida</taxon>
        <taxon>Poales</taxon>
        <taxon>Poaceae</taxon>
        <taxon>PACMAD clade</taxon>
        <taxon>Panicoideae</taxon>
        <taxon>Panicodae</taxon>
        <taxon>Paniceae</taxon>
        <taxon>Panicinae</taxon>
        <taxon>Panicum</taxon>
        <taxon>Panicum sect. Hiantes</taxon>
    </lineage>
</organism>
<feature type="compositionally biased region" description="Basic and acidic residues" evidence="5">
    <location>
        <begin position="617"/>
        <end position="627"/>
    </location>
</feature>
<evidence type="ECO:0000256" key="3">
    <source>
        <dbReference type="ARBA" id="ARBA00022833"/>
    </source>
</evidence>
<dbReference type="PROSITE" id="PS50966">
    <property type="entry name" value="ZF_SWIM"/>
    <property type="match status" value="1"/>
</dbReference>
<dbReference type="Pfam" id="PF04434">
    <property type="entry name" value="SWIM"/>
    <property type="match status" value="1"/>
</dbReference>
<keyword evidence="1" id="KW-0479">Metal-binding</keyword>
<keyword evidence="8" id="KW-1185">Reference proteome</keyword>
<dbReference type="InterPro" id="IPR007527">
    <property type="entry name" value="Znf_SWIM"/>
</dbReference>
<evidence type="ECO:0000256" key="4">
    <source>
        <dbReference type="PROSITE-ProRule" id="PRU00325"/>
    </source>
</evidence>
<dbReference type="Proteomes" id="UP000823388">
    <property type="component" value="Chromosome 5K"/>
</dbReference>
<comment type="caution">
    <text evidence="7">The sequence shown here is derived from an EMBL/GenBank/DDBJ whole genome shotgun (WGS) entry which is preliminary data.</text>
</comment>
<evidence type="ECO:0000256" key="2">
    <source>
        <dbReference type="ARBA" id="ARBA00022771"/>
    </source>
</evidence>
<sequence length="656" mass="75769">MADLENLMEYSEIVSKMFADEDEGYQFYNAYALSKGFSVRKSYVEWNSDHTEISLRRYEIKKRRPRDITRVGCPAKLVIALDRNSGQWYVKNFIDEHNHPLVPADLGCLLRSHRSISDAQKAEIVELGVARIRKHQIFEIMKMQYDGYDKVGYTSRDLYNFCHLYKQEIIATGDAQTIISHLMERQNRDSDFFFKYKTNGEGHLQGITYKTNRYNLPLVPSVGVNHHYRTIIFGCGIISVWLLKTFTEANVQKHPISVITDGDLAMQRAISVMWPNSPHRLCGWHIEQNLVCNVHDDTIERKWQAFFETYDVTEDSWMYQMYEVRATWCAAYHAGNRYLGLRSNQRSESMNSRLQMKLDGKMTLLEMVHHYESCLTKVRRIEADDDANALQSEPFTDPDASILEVNAKKRFTPNVFKTKVQFSMEAAKKCSLVEILDGDDTTEYIVGISDRDMMYYVKCELTEEANLKEISCSCRKLQSLGTPCSHIFFVLGIRDESMLPDCCVLVRWTMGAKRAFPPIRKSTMYDYSPTLLRYRELRNLNLAASFTASRSIEGYERIKRVLEQEAAVIMPNAGANEGNMYGPVLPQAPEVDCEEFRDVLDPMHVSGRGAPKKKLKSSSDKTRDDSKCSLCKRQGHNRRTCHLRPEEKKLPEDVLD</sequence>
<evidence type="ECO:0000256" key="5">
    <source>
        <dbReference type="SAM" id="MobiDB-lite"/>
    </source>
</evidence>
<dbReference type="Pfam" id="PF03101">
    <property type="entry name" value="FAR1"/>
    <property type="match status" value="1"/>
</dbReference>
<gene>
    <name evidence="7" type="ORF">PVAP13_5KG309407</name>
</gene>
<dbReference type="SMART" id="SM00575">
    <property type="entry name" value="ZnF_PMZ"/>
    <property type="match status" value="1"/>
</dbReference>
<feature type="domain" description="SWIM-type" evidence="6">
    <location>
        <begin position="455"/>
        <end position="495"/>
    </location>
</feature>
<proteinExistence type="predicted"/>
<protein>
    <recommendedName>
        <fullName evidence="6">SWIM-type domain-containing protein</fullName>
    </recommendedName>
</protein>
<dbReference type="Pfam" id="PF10551">
    <property type="entry name" value="MULE"/>
    <property type="match status" value="1"/>
</dbReference>
<dbReference type="EMBL" id="CM029045">
    <property type="protein sequence ID" value="KAG2597956.1"/>
    <property type="molecule type" value="Genomic_DNA"/>
</dbReference>
<evidence type="ECO:0000313" key="8">
    <source>
        <dbReference type="Proteomes" id="UP000823388"/>
    </source>
</evidence>
<dbReference type="PANTHER" id="PTHR47718:SF13">
    <property type="entry name" value="OS09G0290500 PROTEIN"/>
    <property type="match status" value="1"/>
</dbReference>
<evidence type="ECO:0000259" key="6">
    <source>
        <dbReference type="PROSITE" id="PS50966"/>
    </source>
</evidence>